<organism evidence="1 2">
    <name type="scientific">Mycolicibacterium confluentis</name>
    <dbReference type="NCBI Taxonomy" id="28047"/>
    <lineage>
        <taxon>Bacteria</taxon>
        <taxon>Bacillati</taxon>
        <taxon>Actinomycetota</taxon>
        <taxon>Actinomycetes</taxon>
        <taxon>Mycobacteriales</taxon>
        <taxon>Mycobacteriaceae</taxon>
        <taxon>Mycolicibacterium</taxon>
    </lineage>
</organism>
<dbReference type="SUPFAM" id="SSF54427">
    <property type="entry name" value="NTF2-like"/>
    <property type="match status" value="1"/>
</dbReference>
<protein>
    <submittedName>
        <fullName evidence="1">Uncharacterized protein</fullName>
    </submittedName>
</protein>
<keyword evidence="2" id="KW-1185">Reference proteome</keyword>
<name>A0A7I7Y3Z5_9MYCO</name>
<dbReference type="EMBL" id="AP022612">
    <property type="protein sequence ID" value="BBZ36420.1"/>
    <property type="molecule type" value="Genomic_DNA"/>
</dbReference>
<evidence type="ECO:0000313" key="1">
    <source>
        <dbReference type="EMBL" id="BBZ36420.1"/>
    </source>
</evidence>
<evidence type="ECO:0000313" key="2">
    <source>
        <dbReference type="Proteomes" id="UP000466931"/>
    </source>
</evidence>
<dbReference type="GO" id="GO:0030638">
    <property type="term" value="P:polyketide metabolic process"/>
    <property type="evidence" value="ECO:0007669"/>
    <property type="project" value="InterPro"/>
</dbReference>
<dbReference type="Pfam" id="PF07366">
    <property type="entry name" value="SnoaL"/>
    <property type="match status" value="1"/>
</dbReference>
<dbReference type="AlphaFoldDB" id="A0A7I7Y3Z5"/>
<reference evidence="1" key="1">
    <citation type="journal article" date="2019" name="Emerg. Microbes Infect.">
        <title>Comprehensive subspecies identification of 175 nontuberculous mycobacteria species based on 7547 genomic profiles.</title>
        <authorList>
            <person name="Matsumoto Y."/>
            <person name="Kinjo T."/>
            <person name="Motooka D."/>
            <person name="Nabeya D."/>
            <person name="Jung N."/>
            <person name="Uechi K."/>
            <person name="Horii T."/>
            <person name="Iida T."/>
            <person name="Fujita J."/>
            <person name="Nakamura S."/>
        </authorList>
    </citation>
    <scope>NUCLEOTIDE SEQUENCE [LARGE SCALE GENOMIC DNA]</scope>
    <source>
        <strain evidence="1">JCM 13671</strain>
    </source>
</reference>
<reference evidence="1" key="2">
    <citation type="submission" date="2020-02" db="EMBL/GenBank/DDBJ databases">
        <authorList>
            <person name="Matsumoto Y."/>
            <person name="Motooka D."/>
            <person name="Nakamura S."/>
        </authorList>
    </citation>
    <scope>NUCLEOTIDE SEQUENCE</scope>
    <source>
        <strain evidence="1">JCM 13671</strain>
    </source>
</reference>
<gene>
    <name evidence="1" type="ORF">MCNF_50250</name>
</gene>
<dbReference type="Gene3D" id="3.10.450.50">
    <property type="match status" value="1"/>
</dbReference>
<accession>A0A7I7Y3Z5</accession>
<dbReference type="Proteomes" id="UP000466931">
    <property type="component" value="Chromosome"/>
</dbReference>
<dbReference type="OrthoDB" id="129343at2"/>
<proteinExistence type="predicted"/>
<sequence length="150" mass="16494">MPKPSAPMLEEFRIFAETDIRSDEDLDDVADKICALFTEDCVLEDLSSTEVVRGRAELHPYCKELFGPYSNVRIEPTEIIDTGTTSIMRLIISGDHTGELYGLAPTGIRVSFPAIAIYKCNDEMTMVAHETLAYDTGVIIDQVKAASSGT</sequence>
<dbReference type="InterPro" id="IPR009959">
    <property type="entry name" value="Cyclase_SnoaL-like"/>
</dbReference>
<dbReference type="RefSeq" id="WP_085152176.1">
    <property type="nucleotide sequence ID" value="NZ_AP022612.1"/>
</dbReference>
<dbReference type="InterPro" id="IPR032710">
    <property type="entry name" value="NTF2-like_dom_sf"/>
</dbReference>